<organism evidence="3 4">
    <name type="scientific">Halovenus carboxidivorans</name>
    <dbReference type="NCBI Taxonomy" id="2692199"/>
    <lineage>
        <taxon>Archaea</taxon>
        <taxon>Methanobacteriati</taxon>
        <taxon>Methanobacteriota</taxon>
        <taxon>Stenosarchaea group</taxon>
        <taxon>Halobacteria</taxon>
        <taxon>Halobacteriales</taxon>
        <taxon>Haloarculaceae</taxon>
        <taxon>Halovenus</taxon>
    </lineage>
</organism>
<dbReference type="PRINTS" id="PR00445">
    <property type="entry name" value="HUPFHYPC"/>
</dbReference>
<dbReference type="Pfam" id="PF01455">
    <property type="entry name" value="HupF_HypC"/>
    <property type="match status" value="1"/>
</dbReference>
<comment type="caution">
    <text evidence="3">The sequence shown here is derived from an EMBL/GenBank/DDBJ whole genome shotgun (WGS) entry which is preliminary data.</text>
</comment>
<gene>
    <name evidence="3" type="primary">hypC</name>
    <name evidence="3" type="ORF">GRX03_13765</name>
</gene>
<sequence>MCLGIPGEIDEIDGTEALVDFGGAEKWVRVDIVGDQISPGDYVLTHAGFAIRKIPEHEVERTVELYEAAIEDDRTSLADRRTEPAAAAEPAHGGEQP</sequence>
<proteinExistence type="inferred from homology"/>
<dbReference type="Gene3D" id="2.30.30.140">
    <property type="match status" value="1"/>
</dbReference>
<reference evidence="3 4" key="1">
    <citation type="submission" date="2019-12" db="EMBL/GenBank/DDBJ databases">
        <title>Isolation and characterization of three novel carbon monoxide-oxidizing members of Halobacteria from salione crusts and soils.</title>
        <authorList>
            <person name="Myers M.R."/>
            <person name="King G.M."/>
        </authorList>
    </citation>
    <scope>NUCLEOTIDE SEQUENCE [LARGE SCALE GENOMIC DNA]</scope>
    <source>
        <strain evidence="3 4">WSH3</strain>
    </source>
</reference>
<dbReference type="PANTHER" id="PTHR35177">
    <property type="entry name" value="HYDROGENASE MATURATION FACTOR HYBG"/>
    <property type="match status" value="1"/>
</dbReference>
<dbReference type="GO" id="GO:1902670">
    <property type="term" value="F:carbon dioxide binding"/>
    <property type="evidence" value="ECO:0007669"/>
    <property type="project" value="TreeGrafter"/>
</dbReference>
<dbReference type="RefSeq" id="WP_159764783.1">
    <property type="nucleotide sequence ID" value="NZ_WUUT01000005.1"/>
</dbReference>
<evidence type="ECO:0000256" key="2">
    <source>
        <dbReference type="SAM" id="MobiDB-lite"/>
    </source>
</evidence>
<feature type="compositionally biased region" description="Basic and acidic residues" evidence="2">
    <location>
        <begin position="72"/>
        <end position="83"/>
    </location>
</feature>
<dbReference type="EMBL" id="WUUT01000005">
    <property type="protein sequence ID" value="MXR52667.1"/>
    <property type="molecule type" value="Genomic_DNA"/>
</dbReference>
<evidence type="ECO:0000256" key="1">
    <source>
        <dbReference type="ARBA" id="ARBA00006018"/>
    </source>
</evidence>
<keyword evidence="4" id="KW-1185">Reference proteome</keyword>
<dbReference type="GO" id="GO:0005506">
    <property type="term" value="F:iron ion binding"/>
    <property type="evidence" value="ECO:0007669"/>
    <property type="project" value="TreeGrafter"/>
</dbReference>
<accession>A0A6B0T6V6</accession>
<protein>
    <submittedName>
        <fullName evidence="3">HypC/HybG/HupF family hydrogenase formation chaperone</fullName>
    </submittedName>
</protein>
<evidence type="ECO:0000313" key="4">
    <source>
        <dbReference type="Proteomes" id="UP000466535"/>
    </source>
</evidence>
<dbReference type="NCBIfam" id="TIGR00074">
    <property type="entry name" value="hypC_hupF"/>
    <property type="match status" value="1"/>
</dbReference>
<feature type="region of interest" description="Disordered" evidence="2">
    <location>
        <begin position="72"/>
        <end position="97"/>
    </location>
</feature>
<dbReference type="OrthoDB" id="43695at2157"/>
<dbReference type="GO" id="GO:0051604">
    <property type="term" value="P:protein maturation"/>
    <property type="evidence" value="ECO:0007669"/>
    <property type="project" value="TreeGrafter"/>
</dbReference>
<dbReference type="InterPro" id="IPR001109">
    <property type="entry name" value="Hydrogenase_HupF/HypC"/>
</dbReference>
<dbReference type="Proteomes" id="UP000466535">
    <property type="component" value="Unassembled WGS sequence"/>
</dbReference>
<comment type="similarity">
    <text evidence="1">Belongs to the HupF/HypC family.</text>
</comment>
<dbReference type="AlphaFoldDB" id="A0A6B0T6V6"/>
<dbReference type="SUPFAM" id="SSF159127">
    <property type="entry name" value="HupF/HypC-like"/>
    <property type="match status" value="1"/>
</dbReference>
<dbReference type="PANTHER" id="PTHR35177:SF2">
    <property type="entry name" value="HYDROGENASE MATURATION FACTOR HYBG"/>
    <property type="match status" value="1"/>
</dbReference>
<name>A0A6B0T6V6_9EURY</name>
<evidence type="ECO:0000313" key="3">
    <source>
        <dbReference type="EMBL" id="MXR52667.1"/>
    </source>
</evidence>